<dbReference type="PROSITE" id="PS50878">
    <property type="entry name" value="RT_POL"/>
    <property type="match status" value="1"/>
</dbReference>
<organism evidence="2">
    <name type="scientific">Hirondellea gigas</name>
    <dbReference type="NCBI Taxonomy" id="1518452"/>
    <lineage>
        <taxon>Eukaryota</taxon>
        <taxon>Metazoa</taxon>
        <taxon>Ecdysozoa</taxon>
        <taxon>Arthropoda</taxon>
        <taxon>Crustacea</taxon>
        <taxon>Multicrustacea</taxon>
        <taxon>Malacostraca</taxon>
        <taxon>Eumalacostraca</taxon>
        <taxon>Peracarida</taxon>
        <taxon>Amphipoda</taxon>
        <taxon>Amphilochidea</taxon>
        <taxon>Lysianassida</taxon>
        <taxon>Lysianassidira</taxon>
        <taxon>Lysianassoidea</taxon>
        <taxon>Lysianassidae</taxon>
        <taxon>Hirondellea</taxon>
    </lineage>
</organism>
<keyword evidence="2" id="KW-0695">RNA-directed DNA polymerase</keyword>
<feature type="domain" description="Reverse transcriptase" evidence="1">
    <location>
        <begin position="1"/>
        <end position="231"/>
    </location>
</feature>
<proteinExistence type="evidence at transcript level"/>
<dbReference type="PANTHER" id="PTHR47027:SF20">
    <property type="entry name" value="REVERSE TRANSCRIPTASE-LIKE PROTEIN WITH RNA-DIRECTED DNA POLYMERASE DOMAIN"/>
    <property type="match status" value="1"/>
</dbReference>
<evidence type="ECO:0000313" key="2">
    <source>
        <dbReference type="EMBL" id="LAC21793.1"/>
    </source>
</evidence>
<keyword evidence="2" id="KW-0808">Transferase</keyword>
<dbReference type="EMBL" id="IACT01002520">
    <property type="protein sequence ID" value="LAC21793.1"/>
    <property type="molecule type" value="mRNA"/>
</dbReference>
<dbReference type="PANTHER" id="PTHR47027">
    <property type="entry name" value="REVERSE TRANSCRIPTASE DOMAIN-CONTAINING PROTEIN"/>
    <property type="match status" value="1"/>
</dbReference>
<evidence type="ECO:0000259" key="1">
    <source>
        <dbReference type="PROSITE" id="PS50878"/>
    </source>
</evidence>
<accession>A0A6A7FU85</accession>
<dbReference type="InterPro" id="IPR043502">
    <property type="entry name" value="DNA/RNA_pol_sf"/>
</dbReference>
<name>A0A6A7FU85_9CRUS</name>
<dbReference type="GO" id="GO:0003964">
    <property type="term" value="F:RNA-directed DNA polymerase activity"/>
    <property type="evidence" value="ECO:0007669"/>
    <property type="project" value="UniProtKB-KW"/>
</dbReference>
<dbReference type="SUPFAM" id="SSF56672">
    <property type="entry name" value="DNA/RNA polymerases"/>
    <property type="match status" value="1"/>
</dbReference>
<dbReference type="AlphaFoldDB" id="A0A6A7FU85"/>
<sequence>MHARISEGCSIDVSQKAFVPMDGCLEHLAVLEAVLGEARALRGGVYLAFLDMAKAFDSVSHHSIRRAVVRKGVPGALVEVILSEYNGATTVLQRGPGKSALTPITRGVKQGDPLSPILFNLVLDEIIEGANGATEGVRMSGHKISILAFADDLVLVAQTSAGLQRLTGKVISGLAENGLTPNPGKCRTLAVCVDKHAKKWFLDSTAYLSMGDVLVPSMQPADSYKYLGILVSSAGLGQSYGSVLEDGLKQITKAPLKPQQRMFLLANHLIPKLQHRLVLGRVYRTQLLRMDTRIRVAVRSWLKLPHDATDAFLYADTSCGGLKVPHLETRIRFLRQKRLAKIVGSSDPLVRLASQACVVATTQRYWAGPARLKGIELPTQTDVERYWRDKLWTSVDGTGLPPACEVPRVHTWTTSGRGLLSGSDFVRAVAIRAATVATPLRSSRGRPGVDPDCAVCRVPASLGHIAQSCPSTHGMRVKRHDDLAKFVAGRLVREPILPFEGTHRKPDIVCWKPGEQVVVIDAQVVADKFPMQGAHLHKLTKYGGDAIARGVLALADRAHHHVQPSHHVRVLSATVNWRGCWSGDSVRGLKTVGITLSDLQIMAVKAMTWTHSLWRAWSRTGRR</sequence>
<reference evidence="2" key="1">
    <citation type="submission" date="2017-11" db="EMBL/GenBank/DDBJ databases">
        <title>The sensing device of the deep-sea amphipod.</title>
        <authorList>
            <person name="Kobayashi H."/>
            <person name="Nagahama T."/>
            <person name="Arai W."/>
            <person name="Sasagawa Y."/>
            <person name="Umeda M."/>
            <person name="Hayashi T."/>
            <person name="Nikaido I."/>
            <person name="Watanabe H."/>
            <person name="Oguri K."/>
            <person name="Kitazato H."/>
            <person name="Fujioka K."/>
            <person name="Kido Y."/>
            <person name="Takami H."/>
        </authorList>
    </citation>
    <scope>NUCLEOTIDE SEQUENCE</scope>
    <source>
        <tissue evidence="2">Whole body</tissue>
    </source>
</reference>
<protein>
    <submittedName>
        <fullName evidence="2">Reverse transcriptase</fullName>
    </submittedName>
</protein>
<dbReference type="CDD" id="cd01650">
    <property type="entry name" value="RT_nLTR_like"/>
    <property type="match status" value="1"/>
</dbReference>
<keyword evidence="2" id="KW-0548">Nucleotidyltransferase</keyword>
<dbReference type="InterPro" id="IPR000477">
    <property type="entry name" value="RT_dom"/>
</dbReference>
<dbReference type="Pfam" id="PF00078">
    <property type="entry name" value="RVT_1"/>
    <property type="match status" value="1"/>
</dbReference>